<evidence type="ECO:0000313" key="3">
    <source>
        <dbReference type="EMBL" id="QPG04788.1"/>
    </source>
</evidence>
<feature type="domain" description="EF-hand" evidence="2">
    <location>
        <begin position="55"/>
        <end position="74"/>
    </location>
</feature>
<evidence type="ECO:0000259" key="2">
    <source>
        <dbReference type="Pfam" id="PF13202"/>
    </source>
</evidence>
<name>A0A7S9DW01_9ALTE</name>
<dbReference type="GO" id="GO:0005509">
    <property type="term" value="F:calcium ion binding"/>
    <property type="evidence" value="ECO:0007669"/>
    <property type="project" value="InterPro"/>
</dbReference>
<dbReference type="RefSeq" id="WP_195809880.1">
    <property type="nucleotide sequence ID" value="NZ_CP064795.1"/>
</dbReference>
<keyword evidence="1" id="KW-0732">Signal</keyword>
<proteinExistence type="predicted"/>
<dbReference type="Pfam" id="PF13202">
    <property type="entry name" value="EF-hand_5"/>
    <property type="match status" value="1"/>
</dbReference>
<protein>
    <submittedName>
        <fullName evidence="3">Calcium-binding protein</fullName>
    </submittedName>
</protein>
<evidence type="ECO:0000313" key="4">
    <source>
        <dbReference type="Proteomes" id="UP000595095"/>
    </source>
</evidence>
<feature type="chain" id="PRO_5032681886" evidence="1">
    <location>
        <begin position="24"/>
        <end position="87"/>
    </location>
</feature>
<dbReference type="Gene3D" id="1.10.238.10">
    <property type="entry name" value="EF-hand"/>
    <property type="match status" value="1"/>
</dbReference>
<dbReference type="InterPro" id="IPR018247">
    <property type="entry name" value="EF_Hand_1_Ca_BS"/>
</dbReference>
<gene>
    <name evidence="3" type="ORF">IT774_11360</name>
</gene>
<sequence>MKRIEKVFLILLTIIAVQSVAVANANATESTIARLDADLDGQVSLKEAVSDTQLLRKFARLDNNKDGKLSKQELSGDEFVAQATAKP</sequence>
<evidence type="ECO:0000256" key="1">
    <source>
        <dbReference type="SAM" id="SignalP"/>
    </source>
</evidence>
<dbReference type="SUPFAM" id="SSF47473">
    <property type="entry name" value="EF-hand"/>
    <property type="match status" value="1"/>
</dbReference>
<dbReference type="PROSITE" id="PS00018">
    <property type="entry name" value="EF_HAND_1"/>
    <property type="match status" value="1"/>
</dbReference>
<accession>A0A7S9DW01</accession>
<dbReference type="AlphaFoldDB" id="A0A7S9DW01"/>
<dbReference type="Proteomes" id="UP000595095">
    <property type="component" value="Chromosome"/>
</dbReference>
<reference evidence="3 4" key="1">
    <citation type="submission" date="2020-11" db="EMBL/GenBank/DDBJ databases">
        <title>Complete genome sequence for Salinimonas sp. strain G2-b.</title>
        <authorList>
            <person name="Park S.-J."/>
        </authorList>
    </citation>
    <scope>NUCLEOTIDE SEQUENCE [LARGE SCALE GENOMIC DNA]</scope>
    <source>
        <strain evidence="3 4">G2-b</strain>
    </source>
</reference>
<dbReference type="KEGG" id="smaa:IT774_11360"/>
<feature type="signal peptide" evidence="1">
    <location>
        <begin position="1"/>
        <end position="23"/>
    </location>
</feature>
<keyword evidence="4" id="KW-1185">Reference proteome</keyword>
<dbReference type="EMBL" id="CP064795">
    <property type="protein sequence ID" value="QPG04788.1"/>
    <property type="molecule type" value="Genomic_DNA"/>
</dbReference>
<organism evidence="3 4">
    <name type="scientific">Salinimonas marina</name>
    <dbReference type="NCBI Taxonomy" id="2785918"/>
    <lineage>
        <taxon>Bacteria</taxon>
        <taxon>Pseudomonadati</taxon>
        <taxon>Pseudomonadota</taxon>
        <taxon>Gammaproteobacteria</taxon>
        <taxon>Alteromonadales</taxon>
        <taxon>Alteromonadaceae</taxon>
        <taxon>Alteromonas/Salinimonas group</taxon>
        <taxon>Salinimonas</taxon>
    </lineage>
</organism>
<dbReference type="InterPro" id="IPR002048">
    <property type="entry name" value="EF_hand_dom"/>
</dbReference>
<dbReference type="InterPro" id="IPR011992">
    <property type="entry name" value="EF-hand-dom_pair"/>
</dbReference>